<accession>A0ACB9W0P5</accession>
<name>A0ACB9W0P5_CHAAC</name>
<evidence type="ECO:0000313" key="1">
    <source>
        <dbReference type="EMBL" id="KAI4805879.1"/>
    </source>
</evidence>
<keyword evidence="2" id="KW-1185">Reference proteome</keyword>
<feature type="non-terminal residue" evidence="1">
    <location>
        <position position="74"/>
    </location>
</feature>
<dbReference type="Proteomes" id="UP001057452">
    <property type="component" value="Chromosome 21"/>
</dbReference>
<protein>
    <submittedName>
        <fullName evidence="1">Uncharacterized protein</fullName>
    </submittedName>
</protein>
<evidence type="ECO:0000313" key="2">
    <source>
        <dbReference type="Proteomes" id="UP001057452"/>
    </source>
</evidence>
<proteinExistence type="predicted"/>
<gene>
    <name evidence="1" type="ORF">KUCAC02_010474</name>
</gene>
<dbReference type="EMBL" id="CM043805">
    <property type="protein sequence ID" value="KAI4805879.1"/>
    <property type="molecule type" value="Genomic_DNA"/>
</dbReference>
<organism evidence="1 2">
    <name type="scientific">Chaenocephalus aceratus</name>
    <name type="common">Blackfin icefish</name>
    <name type="synonym">Chaenichthys aceratus</name>
    <dbReference type="NCBI Taxonomy" id="36190"/>
    <lineage>
        <taxon>Eukaryota</taxon>
        <taxon>Metazoa</taxon>
        <taxon>Chordata</taxon>
        <taxon>Craniata</taxon>
        <taxon>Vertebrata</taxon>
        <taxon>Euteleostomi</taxon>
        <taxon>Actinopterygii</taxon>
        <taxon>Neopterygii</taxon>
        <taxon>Teleostei</taxon>
        <taxon>Neoteleostei</taxon>
        <taxon>Acanthomorphata</taxon>
        <taxon>Eupercaria</taxon>
        <taxon>Perciformes</taxon>
        <taxon>Notothenioidei</taxon>
        <taxon>Channichthyidae</taxon>
        <taxon>Chaenocephalus</taxon>
    </lineage>
</organism>
<sequence>EAVPDETLWVESEAPEARPVFPPSSLFSLLANVVQKKVLTFLGEQITNISDDCVTSEHRGNSFGEQKQQRVKAS</sequence>
<feature type="non-terminal residue" evidence="1">
    <location>
        <position position="1"/>
    </location>
</feature>
<comment type="caution">
    <text evidence="1">The sequence shown here is derived from an EMBL/GenBank/DDBJ whole genome shotgun (WGS) entry which is preliminary data.</text>
</comment>
<reference evidence="1" key="1">
    <citation type="submission" date="2022-05" db="EMBL/GenBank/DDBJ databases">
        <title>Chromosome-level genome of Chaenocephalus aceratus.</title>
        <authorList>
            <person name="Park H."/>
        </authorList>
    </citation>
    <scope>NUCLEOTIDE SEQUENCE</scope>
    <source>
        <strain evidence="1">KU_202001</strain>
    </source>
</reference>